<accession>A0A1F5ITR4</accession>
<gene>
    <name evidence="2" type="ORF">A2871_02190</name>
</gene>
<dbReference type="EMBL" id="MFCR01000001">
    <property type="protein sequence ID" value="OGE19771.1"/>
    <property type="molecule type" value="Genomic_DNA"/>
</dbReference>
<reference evidence="2 3" key="1">
    <citation type="journal article" date="2016" name="Nat. Commun.">
        <title>Thousands of microbial genomes shed light on interconnected biogeochemical processes in an aquifer system.</title>
        <authorList>
            <person name="Anantharaman K."/>
            <person name="Brown C.T."/>
            <person name="Hug L.A."/>
            <person name="Sharon I."/>
            <person name="Castelle C.J."/>
            <person name="Probst A.J."/>
            <person name="Thomas B.C."/>
            <person name="Singh A."/>
            <person name="Wilkins M.J."/>
            <person name="Karaoz U."/>
            <person name="Brodie E.L."/>
            <person name="Williams K.H."/>
            <person name="Hubbard S.S."/>
            <person name="Banfield J.F."/>
        </authorList>
    </citation>
    <scope>NUCLEOTIDE SEQUENCE [LARGE SCALE GENOMIC DNA]</scope>
</reference>
<proteinExistence type="predicted"/>
<evidence type="ECO:0000313" key="3">
    <source>
        <dbReference type="Proteomes" id="UP000176336"/>
    </source>
</evidence>
<keyword evidence="1" id="KW-0472">Membrane</keyword>
<sequence length="154" mass="16644">MNPEISKTQNNRPLFMAAILFTLLITGAVLAFYSININRQNKTAKPAVKTSAQPAAATEFVKGQAISFKNQVLTVKDAENREKQLKVASNASILKQKWFDANSMGTVPAEVKANDQVSVQTLKNSQGETEAISVVILTDKPKTFEATSSSGGKK</sequence>
<name>A0A1F5ITR4_9BACT</name>
<organism evidence="2 3">
    <name type="scientific">Candidatus Daviesbacteria bacterium RIFCSPHIGHO2_01_FULL_41_23</name>
    <dbReference type="NCBI Taxonomy" id="1797764"/>
    <lineage>
        <taxon>Bacteria</taxon>
        <taxon>Candidatus Daviesiibacteriota</taxon>
    </lineage>
</organism>
<keyword evidence="1" id="KW-0812">Transmembrane</keyword>
<evidence type="ECO:0008006" key="4">
    <source>
        <dbReference type="Google" id="ProtNLM"/>
    </source>
</evidence>
<comment type="caution">
    <text evidence="2">The sequence shown here is derived from an EMBL/GenBank/DDBJ whole genome shotgun (WGS) entry which is preliminary data.</text>
</comment>
<evidence type="ECO:0000313" key="2">
    <source>
        <dbReference type="EMBL" id="OGE19771.1"/>
    </source>
</evidence>
<evidence type="ECO:0000256" key="1">
    <source>
        <dbReference type="SAM" id="Phobius"/>
    </source>
</evidence>
<dbReference type="AlphaFoldDB" id="A0A1F5ITR4"/>
<dbReference type="Proteomes" id="UP000176336">
    <property type="component" value="Unassembled WGS sequence"/>
</dbReference>
<feature type="transmembrane region" description="Helical" evidence="1">
    <location>
        <begin position="14"/>
        <end position="35"/>
    </location>
</feature>
<keyword evidence="1" id="KW-1133">Transmembrane helix</keyword>
<protein>
    <recommendedName>
        <fullName evidence="4">DUF5666 domain-containing protein</fullName>
    </recommendedName>
</protein>